<keyword evidence="2" id="KW-1185">Reference proteome</keyword>
<organism evidence="1 2">
    <name type="scientific">Peribacillus deserti</name>
    <dbReference type="NCBI Taxonomy" id="673318"/>
    <lineage>
        <taxon>Bacteria</taxon>
        <taxon>Bacillati</taxon>
        <taxon>Bacillota</taxon>
        <taxon>Bacilli</taxon>
        <taxon>Bacillales</taxon>
        <taxon>Bacillaceae</taxon>
        <taxon>Peribacillus</taxon>
    </lineage>
</organism>
<evidence type="ECO:0000313" key="2">
    <source>
        <dbReference type="Proteomes" id="UP000823486"/>
    </source>
</evidence>
<gene>
    <name evidence="1" type="ORF">JOC77_001615</name>
</gene>
<protein>
    <submittedName>
        <fullName evidence="1">Uncharacterized protein</fullName>
    </submittedName>
</protein>
<name>A0ABS2QGB0_9BACI</name>
<dbReference type="Proteomes" id="UP000823486">
    <property type="component" value="Unassembled WGS sequence"/>
</dbReference>
<dbReference type="EMBL" id="JAFBFI010000005">
    <property type="protein sequence ID" value="MBM7692188.1"/>
    <property type="molecule type" value="Genomic_DNA"/>
</dbReference>
<reference evidence="1 2" key="1">
    <citation type="submission" date="2021-01" db="EMBL/GenBank/DDBJ databases">
        <title>Genomic Encyclopedia of Type Strains, Phase IV (KMG-IV): sequencing the most valuable type-strain genomes for metagenomic binning, comparative biology and taxonomic classification.</title>
        <authorList>
            <person name="Goeker M."/>
        </authorList>
    </citation>
    <scope>NUCLEOTIDE SEQUENCE [LARGE SCALE GENOMIC DNA]</scope>
    <source>
        <strain evidence="1 2">DSM 105482</strain>
    </source>
</reference>
<evidence type="ECO:0000313" key="1">
    <source>
        <dbReference type="EMBL" id="MBM7692188.1"/>
    </source>
</evidence>
<proteinExistence type="predicted"/>
<sequence>MDNTSADLPFYYNEASYQFAYGEEHFLVKISPSYREVKVQVIQQPSNRLLSLLDLKRVEKFEIIADKKDHSSVLLTVVNDDSLQTIELDFKPRFKLIFKEHFTG</sequence>
<dbReference type="RefSeq" id="WP_204541126.1">
    <property type="nucleotide sequence ID" value="NZ_JAFBFI010000005.1"/>
</dbReference>
<comment type="caution">
    <text evidence="1">The sequence shown here is derived from an EMBL/GenBank/DDBJ whole genome shotgun (WGS) entry which is preliminary data.</text>
</comment>
<accession>A0ABS2QGB0</accession>